<name>B0P6J7_9FIRM</name>
<dbReference type="HOGENOM" id="CLU_3283937_0_0_9"/>
<dbReference type="EMBL" id="ABGD02000005">
    <property type="protein sequence ID" value="EDS12822.1"/>
    <property type="molecule type" value="Genomic_DNA"/>
</dbReference>
<protein>
    <submittedName>
        <fullName evidence="1">Uncharacterized protein</fullName>
    </submittedName>
</protein>
<evidence type="ECO:0000313" key="1">
    <source>
        <dbReference type="EMBL" id="EDS12822.1"/>
    </source>
</evidence>
<proteinExistence type="predicted"/>
<reference evidence="1" key="2">
    <citation type="submission" date="2013-09" db="EMBL/GenBank/DDBJ databases">
        <title>Draft genome sequence of Anaerotruncus colihominis(DSM 17241).</title>
        <authorList>
            <person name="Sudarsanam P."/>
            <person name="Ley R."/>
            <person name="Guruge J."/>
            <person name="Turnbaugh P.J."/>
            <person name="Mahowald M."/>
            <person name="Liep D."/>
            <person name="Gordon J."/>
        </authorList>
    </citation>
    <scope>NUCLEOTIDE SEQUENCE</scope>
    <source>
        <strain evidence="1">DSM 17241</strain>
    </source>
</reference>
<gene>
    <name evidence="1" type="ORF">ANACOL_00375</name>
</gene>
<sequence length="40" mass="4722">MTKVPGFLFKKETGDFFFVFPLNIIIKCLSFQRTRSTLIH</sequence>
<comment type="caution">
    <text evidence="1">The sequence shown here is derived from an EMBL/GenBank/DDBJ whole genome shotgun (WGS) entry which is preliminary data.</text>
</comment>
<organism evidence="1 2">
    <name type="scientific">Anaerotruncus colihominis DSM 17241</name>
    <dbReference type="NCBI Taxonomy" id="445972"/>
    <lineage>
        <taxon>Bacteria</taxon>
        <taxon>Bacillati</taxon>
        <taxon>Bacillota</taxon>
        <taxon>Clostridia</taxon>
        <taxon>Eubacteriales</taxon>
        <taxon>Oscillospiraceae</taxon>
        <taxon>Anaerotruncus</taxon>
    </lineage>
</organism>
<dbReference type="Proteomes" id="UP000003803">
    <property type="component" value="Unassembled WGS sequence"/>
</dbReference>
<reference evidence="1" key="1">
    <citation type="submission" date="2007-11" db="EMBL/GenBank/DDBJ databases">
        <authorList>
            <person name="Fulton L."/>
            <person name="Clifton S."/>
            <person name="Fulton B."/>
            <person name="Xu J."/>
            <person name="Minx P."/>
            <person name="Pepin K.H."/>
            <person name="Johnson M."/>
            <person name="Thiruvilangam P."/>
            <person name="Bhonagiri V."/>
            <person name="Nash W.E."/>
            <person name="Mardis E.R."/>
            <person name="Wilson R.K."/>
        </authorList>
    </citation>
    <scope>NUCLEOTIDE SEQUENCE [LARGE SCALE GENOMIC DNA]</scope>
    <source>
        <strain evidence="1">DSM 17241</strain>
    </source>
</reference>
<dbReference type="AlphaFoldDB" id="B0P6J7"/>
<accession>B0P6J7</accession>
<keyword evidence="2" id="KW-1185">Reference proteome</keyword>
<evidence type="ECO:0000313" key="2">
    <source>
        <dbReference type="Proteomes" id="UP000003803"/>
    </source>
</evidence>